<dbReference type="Pfam" id="PF02518">
    <property type="entry name" value="HATPase_c"/>
    <property type="match status" value="1"/>
</dbReference>
<dbReference type="NCBIfam" id="TIGR00229">
    <property type="entry name" value="sensory_box"/>
    <property type="match status" value="1"/>
</dbReference>
<dbReference type="Gene3D" id="3.30.565.10">
    <property type="entry name" value="Histidine kinase-like ATPase, C-terminal domain"/>
    <property type="match status" value="1"/>
</dbReference>
<evidence type="ECO:0000256" key="3">
    <source>
        <dbReference type="ARBA" id="ARBA00022553"/>
    </source>
</evidence>
<keyword evidence="3" id="KW-0597">Phosphoprotein</keyword>
<dbReference type="InterPro" id="IPR036890">
    <property type="entry name" value="HATPase_C_sf"/>
</dbReference>
<protein>
    <recommendedName>
        <fullName evidence="2">histidine kinase</fullName>
        <ecNumber evidence="2">2.7.13.3</ecNumber>
    </recommendedName>
</protein>
<proteinExistence type="predicted"/>
<dbReference type="PANTHER" id="PTHR43304:SF1">
    <property type="entry name" value="PAC DOMAIN-CONTAINING PROTEIN"/>
    <property type="match status" value="1"/>
</dbReference>
<dbReference type="Gene3D" id="3.30.450.20">
    <property type="entry name" value="PAS domain"/>
    <property type="match status" value="1"/>
</dbReference>
<keyword evidence="4" id="KW-0808">Transferase</keyword>
<gene>
    <name evidence="8" type="ORF">GCM10009119_04210</name>
</gene>
<evidence type="ECO:0000313" key="8">
    <source>
        <dbReference type="EMBL" id="GAA0877453.1"/>
    </source>
</evidence>
<reference evidence="8 9" key="1">
    <citation type="journal article" date="2019" name="Int. J. Syst. Evol. Microbiol.">
        <title>The Global Catalogue of Microorganisms (GCM) 10K type strain sequencing project: providing services to taxonomists for standard genome sequencing and annotation.</title>
        <authorList>
            <consortium name="The Broad Institute Genomics Platform"/>
            <consortium name="The Broad Institute Genome Sequencing Center for Infectious Disease"/>
            <person name="Wu L."/>
            <person name="Ma J."/>
        </authorList>
    </citation>
    <scope>NUCLEOTIDE SEQUENCE [LARGE SCALE GENOMIC DNA]</scope>
    <source>
        <strain evidence="8 9">JCM 16112</strain>
    </source>
</reference>
<dbReference type="CDD" id="cd00130">
    <property type="entry name" value="PAS"/>
    <property type="match status" value="1"/>
</dbReference>
<dbReference type="SUPFAM" id="SSF55874">
    <property type="entry name" value="ATPase domain of HSP90 chaperone/DNA topoisomerase II/histidine kinase"/>
    <property type="match status" value="1"/>
</dbReference>
<dbReference type="InterPro" id="IPR000014">
    <property type="entry name" value="PAS"/>
</dbReference>
<evidence type="ECO:0000256" key="2">
    <source>
        <dbReference type="ARBA" id="ARBA00012438"/>
    </source>
</evidence>
<evidence type="ECO:0000256" key="1">
    <source>
        <dbReference type="ARBA" id="ARBA00000085"/>
    </source>
</evidence>
<evidence type="ECO:0000256" key="4">
    <source>
        <dbReference type="ARBA" id="ARBA00022679"/>
    </source>
</evidence>
<evidence type="ECO:0000256" key="5">
    <source>
        <dbReference type="ARBA" id="ARBA00022777"/>
    </source>
</evidence>
<dbReference type="InterPro" id="IPR003594">
    <property type="entry name" value="HATPase_dom"/>
</dbReference>
<dbReference type="PROSITE" id="PS50109">
    <property type="entry name" value="HIS_KIN"/>
    <property type="match status" value="1"/>
</dbReference>
<dbReference type="InterPro" id="IPR003661">
    <property type="entry name" value="HisK_dim/P_dom"/>
</dbReference>
<dbReference type="SMART" id="SM00091">
    <property type="entry name" value="PAS"/>
    <property type="match status" value="1"/>
</dbReference>
<name>A0ABN1MW93_9BACT</name>
<dbReference type="Pfam" id="PF08447">
    <property type="entry name" value="PAS_3"/>
    <property type="match status" value="1"/>
</dbReference>
<feature type="domain" description="PAS" evidence="7">
    <location>
        <begin position="25"/>
        <end position="61"/>
    </location>
</feature>
<accession>A0ABN1MW93</accession>
<comment type="caution">
    <text evidence="8">The sequence shown here is derived from an EMBL/GenBank/DDBJ whole genome shotgun (WGS) entry which is preliminary data.</text>
</comment>
<evidence type="ECO:0000259" key="6">
    <source>
        <dbReference type="PROSITE" id="PS50109"/>
    </source>
</evidence>
<evidence type="ECO:0000313" key="9">
    <source>
        <dbReference type="Proteomes" id="UP001500469"/>
    </source>
</evidence>
<dbReference type="InterPro" id="IPR036097">
    <property type="entry name" value="HisK_dim/P_sf"/>
</dbReference>
<dbReference type="PROSITE" id="PS50112">
    <property type="entry name" value="PAS"/>
    <property type="match status" value="1"/>
</dbReference>
<dbReference type="EC" id="2.7.13.3" evidence="2"/>
<evidence type="ECO:0000259" key="7">
    <source>
        <dbReference type="PROSITE" id="PS50112"/>
    </source>
</evidence>
<keyword evidence="9" id="KW-1185">Reference proteome</keyword>
<dbReference type="InterPro" id="IPR005467">
    <property type="entry name" value="His_kinase_dom"/>
</dbReference>
<dbReference type="Gene3D" id="1.10.287.130">
    <property type="match status" value="1"/>
</dbReference>
<dbReference type="CDD" id="cd00082">
    <property type="entry name" value="HisKA"/>
    <property type="match status" value="1"/>
</dbReference>
<dbReference type="InterPro" id="IPR004358">
    <property type="entry name" value="Sig_transdc_His_kin-like_C"/>
</dbReference>
<feature type="domain" description="Histidine kinase" evidence="6">
    <location>
        <begin position="143"/>
        <end position="353"/>
    </location>
</feature>
<dbReference type="SUPFAM" id="SSF47384">
    <property type="entry name" value="Homodimeric domain of signal transducing histidine kinase"/>
    <property type="match status" value="1"/>
</dbReference>
<organism evidence="8 9">
    <name type="scientific">Algoriphagus jejuensis</name>
    <dbReference type="NCBI Taxonomy" id="419934"/>
    <lineage>
        <taxon>Bacteria</taxon>
        <taxon>Pseudomonadati</taxon>
        <taxon>Bacteroidota</taxon>
        <taxon>Cytophagia</taxon>
        <taxon>Cytophagales</taxon>
        <taxon>Cyclobacteriaceae</taxon>
        <taxon>Algoriphagus</taxon>
    </lineage>
</organism>
<comment type="catalytic activity">
    <reaction evidence="1">
        <text>ATP + protein L-histidine = ADP + protein N-phospho-L-histidine.</text>
        <dbReference type="EC" id="2.7.13.3"/>
    </reaction>
</comment>
<dbReference type="InterPro" id="IPR052162">
    <property type="entry name" value="Sensor_kinase/Photoreceptor"/>
</dbReference>
<dbReference type="InterPro" id="IPR013655">
    <property type="entry name" value="PAS_fold_3"/>
</dbReference>
<keyword evidence="5" id="KW-0418">Kinase</keyword>
<dbReference type="PANTHER" id="PTHR43304">
    <property type="entry name" value="PHYTOCHROME-LIKE PROTEIN CPH1"/>
    <property type="match status" value="1"/>
</dbReference>
<dbReference type="EMBL" id="BAAAFI010000002">
    <property type="protein sequence ID" value="GAA0877453.1"/>
    <property type="molecule type" value="Genomic_DNA"/>
</dbReference>
<sequence length="353" mass="40439">MPITDFNYELFFDLSPDLFCIAGYDGFFKRINPAVSETLGYTIDELYSRPINDFIHPEDRDITDQVRERLHLSKPLLNFENRYLSKSGEEIWLSWTSMPFESDGMVFAIAKNITHKKNIEADRNALLGHLSQLNQELRQLTYSTSHDLRAPVNNMLAVFELITPAMMPDSEARELMDILKVSGEKLSKTLNHYVDMLKARHSSRATGEKIKLSDCVDAVMDSIRILITGAEAEIRLDFEQVNELDCNRAYMESILLNLITNSIKYAQPGVVPRIRISTRKNQRSTQLMIEDNGLGFDLEKVRPRMFRINQTFHNNQDSKGLGLYLVNYHVTSMGGKIDVESQPNVGTKFTITF</sequence>
<dbReference type="Proteomes" id="UP001500469">
    <property type="component" value="Unassembled WGS sequence"/>
</dbReference>
<dbReference type="InterPro" id="IPR035965">
    <property type="entry name" value="PAS-like_dom_sf"/>
</dbReference>
<dbReference type="PRINTS" id="PR00344">
    <property type="entry name" value="BCTRLSENSOR"/>
</dbReference>
<dbReference type="SUPFAM" id="SSF55785">
    <property type="entry name" value="PYP-like sensor domain (PAS domain)"/>
    <property type="match status" value="1"/>
</dbReference>
<dbReference type="SMART" id="SM00387">
    <property type="entry name" value="HATPase_c"/>
    <property type="match status" value="1"/>
</dbReference>